<evidence type="ECO:0000313" key="1">
    <source>
        <dbReference type="EMBL" id="KKL68114.1"/>
    </source>
</evidence>
<dbReference type="Gene3D" id="3.40.50.12440">
    <property type="match status" value="1"/>
</dbReference>
<name>A0A0F9E288_9ZZZZ</name>
<sequence>MTKGYDIKKLEKDCEKGIPALLMSRTYPKIVGWEQANEDKQWYGKTGRLEFYRDENEFIEYGENMPVHREAVDATLYEPNVIMAKKHPAIRPFPPEKYGLSRDDLTGEVRQVRNVVLSPEQLLRSSHPLR</sequence>
<comment type="caution">
    <text evidence="1">The sequence shown here is derived from an EMBL/GenBank/DDBJ whole genome shotgun (WGS) entry which is preliminary data.</text>
</comment>
<dbReference type="EMBL" id="LAZR01026636">
    <property type="protein sequence ID" value="KKL68114.1"/>
    <property type="molecule type" value="Genomic_DNA"/>
</dbReference>
<gene>
    <name evidence="1" type="ORF">LCGC14_2128210</name>
</gene>
<proteinExistence type="predicted"/>
<protein>
    <submittedName>
        <fullName evidence="1">Uncharacterized protein</fullName>
    </submittedName>
</protein>
<accession>A0A0F9E288</accession>
<dbReference type="AlphaFoldDB" id="A0A0F9E288"/>
<reference evidence="1" key="1">
    <citation type="journal article" date="2015" name="Nature">
        <title>Complex archaea that bridge the gap between prokaryotes and eukaryotes.</title>
        <authorList>
            <person name="Spang A."/>
            <person name="Saw J.H."/>
            <person name="Jorgensen S.L."/>
            <person name="Zaremba-Niedzwiedzka K."/>
            <person name="Martijn J."/>
            <person name="Lind A.E."/>
            <person name="van Eijk R."/>
            <person name="Schleper C."/>
            <person name="Guy L."/>
            <person name="Ettema T.J."/>
        </authorList>
    </citation>
    <scope>NUCLEOTIDE SEQUENCE</scope>
</reference>
<feature type="non-terminal residue" evidence="1">
    <location>
        <position position="130"/>
    </location>
</feature>
<organism evidence="1">
    <name type="scientific">marine sediment metagenome</name>
    <dbReference type="NCBI Taxonomy" id="412755"/>
    <lineage>
        <taxon>unclassified sequences</taxon>
        <taxon>metagenomes</taxon>
        <taxon>ecological metagenomes</taxon>
    </lineage>
</organism>